<evidence type="ECO:0000313" key="3">
    <source>
        <dbReference type="Proteomes" id="UP001437256"/>
    </source>
</evidence>
<keyword evidence="3" id="KW-1185">Reference proteome</keyword>
<evidence type="ECO:0000313" key="2">
    <source>
        <dbReference type="EMBL" id="KAL0063979.1"/>
    </source>
</evidence>
<dbReference type="EMBL" id="JBBXMP010000069">
    <property type="protein sequence ID" value="KAL0063979.1"/>
    <property type="molecule type" value="Genomic_DNA"/>
</dbReference>
<accession>A0ABR2ZS34</accession>
<feature type="region of interest" description="Disordered" evidence="1">
    <location>
        <begin position="42"/>
        <end position="150"/>
    </location>
</feature>
<feature type="compositionally biased region" description="Polar residues" evidence="1">
    <location>
        <begin position="42"/>
        <end position="72"/>
    </location>
</feature>
<dbReference type="Proteomes" id="UP001437256">
    <property type="component" value="Unassembled WGS sequence"/>
</dbReference>
<proteinExistence type="predicted"/>
<feature type="compositionally biased region" description="Basic and acidic residues" evidence="1">
    <location>
        <begin position="138"/>
        <end position="150"/>
    </location>
</feature>
<evidence type="ECO:0000256" key="1">
    <source>
        <dbReference type="SAM" id="MobiDB-lite"/>
    </source>
</evidence>
<reference evidence="2 3" key="1">
    <citation type="submission" date="2024-05" db="EMBL/GenBank/DDBJ databases">
        <title>A draft genome resource for the thread blight pathogen Marasmius tenuissimus strain MS-2.</title>
        <authorList>
            <person name="Yulfo-Soto G.E."/>
            <person name="Baruah I.K."/>
            <person name="Amoako-Attah I."/>
            <person name="Bukari Y."/>
            <person name="Meinhardt L.W."/>
            <person name="Bailey B.A."/>
            <person name="Cohen S.P."/>
        </authorList>
    </citation>
    <scope>NUCLEOTIDE SEQUENCE [LARGE SCALE GENOMIC DNA]</scope>
    <source>
        <strain evidence="2 3">MS-2</strain>
    </source>
</reference>
<comment type="caution">
    <text evidence="2">The sequence shown here is derived from an EMBL/GenBank/DDBJ whole genome shotgun (WGS) entry which is preliminary data.</text>
</comment>
<gene>
    <name evidence="2" type="ORF">AAF712_009047</name>
</gene>
<organism evidence="2 3">
    <name type="scientific">Marasmius tenuissimus</name>
    <dbReference type="NCBI Taxonomy" id="585030"/>
    <lineage>
        <taxon>Eukaryota</taxon>
        <taxon>Fungi</taxon>
        <taxon>Dikarya</taxon>
        <taxon>Basidiomycota</taxon>
        <taxon>Agaricomycotina</taxon>
        <taxon>Agaricomycetes</taxon>
        <taxon>Agaricomycetidae</taxon>
        <taxon>Agaricales</taxon>
        <taxon>Marasmiineae</taxon>
        <taxon>Marasmiaceae</taxon>
        <taxon>Marasmius</taxon>
    </lineage>
</organism>
<feature type="compositionally biased region" description="Basic and acidic residues" evidence="1">
    <location>
        <begin position="115"/>
        <end position="125"/>
    </location>
</feature>
<sequence>MSSSFFSNARESHILGGSFSEINGDQTLSTTNYDTRITGSYNKQSISGSHNTQSIAGSNNTQHITGDSNRQNIAGRCEQPSHGCRDSTPTDPPFGVHEKHGGPNPSRVSAGQRATETEYKYEKARRGSPWRRWLFGNRRKEDSKGTGRRA</sequence>
<protein>
    <submittedName>
        <fullName evidence="2">Uncharacterized protein</fullName>
    </submittedName>
</protein>
<name>A0ABR2ZS34_9AGAR</name>